<dbReference type="EMBL" id="CADCVL010000112">
    <property type="protein sequence ID" value="CAA9469596.1"/>
    <property type="molecule type" value="Genomic_DNA"/>
</dbReference>
<gene>
    <name evidence="1" type="ORF">AVDCRST_MAG65-648</name>
</gene>
<organism evidence="1">
    <name type="scientific">uncultured Solirubrobacteraceae bacterium</name>
    <dbReference type="NCBI Taxonomy" id="1162706"/>
    <lineage>
        <taxon>Bacteria</taxon>
        <taxon>Bacillati</taxon>
        <taxon>Actinomycetota</taxon>
        <taxon>Thermoleophilia</taxon>
        <taxon>Solirubrobacterales</taxon>
        <taxon>Solirubrobacteraceae</taxon>
        <taxon>environmental samples</taxon>
    </lineage>
</organism>
<evidence type="ECO:0000313" key="1">
    <source>
        <dbReference type="EMBL" id="CAA9469596.1"/>
    </source>
</evidence>
<proteinExistence type="predicted"/>
<protein>
    <submittedName>
        <fullName evidence="1">Uncharacterized protein</fullName>
    </submittedName>
</protein>
<dbReference type="AlphaFoldDB" id="A0A6J4RDC3"/>
<feature type="non-terminal residue" evidence="1">
    <location>
        <position position="38"/>
    </location>
</feature>
<reference evidence="1" key="1">
    <citation type="submission" date="2020-02" db="EMBL/GenBank/DDBJ databases">
        <authorList>
            <person name="Meier V. D."/>
        </authorList>
    </citation>
    <scope>NUCLEOTIDE SEQUENCE</scope>
    <source>
        <strain evidence="1">AVDCRST_MAG65</strain>
    </source>
</reference>
<sequence>MGDARSGMSTGMRQVAMVAAALALCPLAALFATRDPAV</sequence>
<accession>A0A6J4RDC3</accession>
<name>A0A6J4RDC3_9ACTN</name>